<keyword evidence="1" id="KW-0812">Transmembrane</keyword>
<organism evidence="2 3">
    <name type="scientific">Striga asiatica</name>
    <name type="common">Asiatic witchweed</name>
    <name type="synonym">Buchnera asiatica</name>
    <dbReference type="NCBI Taxonomy" id="4170"/>
    <lineage>
        <taxon>Eukaryota</taxon>
        <taxon>Viridiplantae</taxon>
        <taxon>Streptophyta</taxon>
        <taxon>Embryophyta</taxon>
        <taxon>Tracheophyta</taxon>
        <taxon>Spermatophyta</taxon>
        <taxon>Magnoliopsida</taxon>
        <taxon>eudicotyledons</taxon>
        <taxon>Gunneridae</taxon>
        <taxon>Pentapetalae</taxon>
        <taxon>asterids</taxon>
        <taxon>lamiids</taxon>
        <taxon>Lamiales</taxon>
        <taxon>Orobanchaceae</taxon>
        <taxon>Buchnereae</taxon>
        <taxon>Striga</taxon>
    </lineage>
</organism>
<evidence type="ECO:0000313" key="2">
    <source>
        <dbReference type="EMBL" id="GER25477.1"/>
    </source>
</evidence>
<keyword evidence="1" id="KW-1133">Transmembrane helix</keyword>
<proteinExistence type="predicted"/>
<keyword evidence="1" id="KW-0472">Membrane</keyword>
<gene>
    <name evidence="2" type="ORF">STAS_01064</name>
</gene>
<evidence type="ECO:0000256" key="1">
    <source>
        <dbReference type="SAM" id="Phobius"/>
    </source>
</evidence>
<keyword evidence="3" id="KW-1185">Reference proteome</keyword>
<dbReference type="EMBL" id="BKCP01000114">
    <property type="protein sequence ID" value="GER25477.1"/>
    <property type="molecule type" value="Genomic_DNA"/>
</dbReference>
<protein>
    <submittedName>
        <fullName evidence="2">Tetratricopeptide repeat protein</fullName>
    </submittedName>
</protein>
<feature type="transmembrane region" description="Helical" evidence="1">
    <location>
        <begin position="73"/>
        <end position="94"/>
    </location>
</feature>
<reference evidence="3" key="1">
    <citation type="journal article" date="2019" name="Curr. Biol.">
        <title>Genome Sequence of Striga asiatica Provides Insight into the Evolution of Plant Parasitism.</title>
        <authorList>
            <person name="Yoshida S."/>
            <person name="Kim S."/>
            <person name="Wafula E.K."/>
            <person name="Tanskanen J."/>
            <person name="Kim Y.M."/>
            <person name="Honaas L."/>
            <person name="Yang Z."/>
            <person name="Spallek T."/>
            <person name="Conn C.E."/>
            <person name="Ichihashi Y."/>
            <person name="Cheong K."/>
            <person name="Cui S."/>
            <person name="Der J.P."/>
            <person name="Gundlach H."/>
            <person name="Jiao Y."/>
            <person name="Hori C."/>
            <person name="Ishida J.K."/>
            <person name="Kasahara H."/>
            <person name="Kiba T."/>
            <person name="Kim M.S."/>
            <person name="Koo N."/>
            <person name="Laohavisit A."/>
            <person name="Lee Y.H."/>
            <person name="Lumba S."/>
            <person name="McCourt P."/>
            <person name="Mortimer J.C."/>
            <person name="Mutuku J.M."/>
            <person name="Nomura T."/>
            <person name="Sasaki-Sekimoto Y."/>
            <person name="Seto Y."/>
            <person name="Wang Y."/>
            <person name="Wakatake T."/>
            <person name="Sakakibara H."/>
            <person name="Demura T."/>
            <person name="Yamaguchi S."/>
            <person name="Yoneyama K."/>
            <person name="Manabe R.I."/>
            <person name="Nelson D.C."/>
            <person name="Schulman A.H."/>
            <person name="Timko M.P."/>
            <person name="dePamphilis C.W."/>
            <person name="Choi D."/>
            <person name="Shirasu K."/>
        </authorList>
    </citation>
    <scope>NUCLEOTIDE SEQUENCE [LARGE SCALE GENOMIC DNA]</scope>
    <source>
        <strain evidence="3">cv. UVA1</strain>
    </source>
</reference>
<comment type="caution">
    <text evidence="2">The sequence shown here is derived from an EMBL/GenBank/DDBJ whole genome shotgun (WGS) entry which is preliminary data.</text>
</comment>
<evidence type="ECO:0000313" key="3">
    <source>
        <dbReference type="Proteomes" id="UP000325081"/>
    </source>
</evidence>
<dbReference type="AlphaFoldDB" id="A0A5A7NYT0"/>
<dbReference type="Proteomes" id="UP000325081">
    <property type="component" value="Unassembled WGS sequence"/>
</dbReference>
<accession>A0A5A7NYT0</accession>
<name>A0A5A7NYT0_STRAF</name>
<sequence>MNCNLAGPCFIYIVVWHHHRLPDLARPSLPPFTMVQIADDLILTCTSSLLVVRLRNPTRLSCLTLVASSYLRLLYLNFCVLLGYVFATICIRWSSCYRFIHAPLWRHVLLFFSQSKPFYELTIVSLLFLSYVKFLEVPSSYELFHHDLEFPNMISQMSILPVYQQYGSPPESMYSLLLGMWLGQAMIPPHFQDPKHFLLEHYSSDEASLTQFRVDRFNICFNPPRPPLLEANHIILRGPSSSSPIGRCLLPSASAATCSPPMTMGGVLLRALLICLWGGSRRQRIVCISEPPESPPMSPLL</sequence>